<dbReference type="SMART" id="SM00387">
    <property type="entry name" value="HATPase_c"/>
    <property type="match status" value="1"/>
</dbReference>
<organism evidence="4 5">
    <name type="scientific">Catellatospora chokoriensis</name>
    <dbReference type="NCBI Taxonomy" id="310353"/>
    <lineage>
        <taxon>Bacteria</taxon>
        <taxon>Bacillati</taxon>
        <taxon>Actinomycetota</taxon>
        <taxon>Actinomycetes</taxon>
        <taxon>Micromonosporales</taxon>
        <taxon>Micromonosporaceae</taxon>
        <taxon>Catellatospora</taxon>
    </lineage>
</organism>
<feature type="domain" description="Histidine kinase/HSP90-like ATPase" evidence="3">
    <location>
        <begin position="291"/>
        <end position="398"/>
    </location>
</feature>
<keyword evidence="2" id="KW-1133">Transmembrane helix</keyword>
<gene>
    <name evidence="4" type="ORF">Cch02nite_33900</name>
</gene>
<keyword evidence="4" id="KW-0808">Transferase</keyword>
<dbReference type="EMBL" id="BONG01000019">
    <property type="protein sequence ID" value="GIF89946.1"/>
    <property type="molecule type" value="Genomic_DNA"/>
</dbReference>
<evidence type="ECO:0000313" key="5">
    <source>
        <dbReference type="Proteomes" id="UP000619293"/>
    </source>
</evidence>
<dbReference type="GO" id="GO:0016020">
    <property type="term" value="C:membrane"/>
    <property type="evidence" value="ECO:0007669"/>
    <property type="project" value="InterPro"/>
</dbReference>
<reference evidence="4 5" key="1">
    <citation type="submission" date="2021-01" db="EMBL/GenBank/DDBJ databases">
        <title>Whole genome shotgun sequence of Catellatospora chokoriensis NBRC 107358.</title>
        <authorList>
            <person name="Komaki H."/>
            <person name="Tamura T."/>
        </authorList>
    </citation>
    <scope>NUCLEOTIDE SEQUENCE [LARGE SCALE GENOMIC DNA]</scope>
    <source>
        <strain evidence="4 5">NBRC 107358</strain>
    </source>
</reference>
<dbReference type="GO" id="GO:0000155">
    <property type="term" value="F:phosphorelay sensor kinase activity"/>
    <property type="evidence" value="ECO:0007669"/>
    <property type="project" value="InterPro"/>
</dbReference>
<accession>A0A8J3JRU8</accession>
<evidence type="ECO:0000313" key="4">
    <source>
        <dbReference type="EMBL" id="GIF89946.1"/>
    </source>
</evidence>
<name>A0A8J3JRU8_9ACTN</name>
<dbReference type="InterPro" id="IPR010559">
    <property type="entry name" value="Sig_transdc_His_kin_internal"/>
</dbReference>
<dbReference type="Pfam" id="PF02518">
    <property type="entry name" value="HATPase_c"/>
    <property type="match status" value="1"/>
</dbReference>
<dbReference type="PANTHER" id="PTHR34220:SF7">
    <property type="entry name" value="SENSOR HISTIDINE KINASE YPDA"/>
    <property type="match status" value="1"/>
</dbReference>
<keyword evidence="2" id="KW-0812">Transmembrane</keyword>
<dbReference type="PANTHER" id="PTHR34220">
    <property type="entry name" value="SENSOR HISTIDINE KINASE YPDA"/>
    <property type="match status" value="1"/>
</dbReference>
<evidence type="ECO:0000256" key="1">
    <source>
        <dbReference type="SAM" id="MobiDB-lite"/>
    </source>
</evidence>
<dbReference type="SUPFAM" id="SSF55874">
    <property type="entry name" value="ATPase domain of HSP90 chaperone/DNA topoisomerase II/histidine kinase"/>
    <property type="match status" value="1"/>
</dbReference>
<proteinExistence type="predicted"/>
<dbReference type="AlphaFoldDB" id="A0A8J3JRU8"/>
<feature type="region of interest" description="Disordered" evidence="1">
    <location>
        <begin position="400"/>
        <end position="421"/>
    </location>
</feature>
<feature type="transmembrane region" description="Helical" evidence="2">
    <location>
        <begin position="12"/>
        <end position="32"/>
    </location>
</feature>
<dbReference type="InterPro" id="IPR050640">
    <property type="entry name" value="Bact_2-comp_sensor_kinase"/>
</dbReference>
<protein>
    <submittedName>
        <fullName evidence="4">Sensor histidine kinase</fullName>
    </submittedName>
</protein>
<keyword evidence="5" id="KW-1185">Reference proteome</keyword>
<dbReference type="Gene3D" id="3.30.565.10">
    <property type="entry name" value="Histidine kinase-like ATPase, C-terminal domain"/>
    <property type="match status" value="1"/>
</dbReference>
<dbReference type="InterPro" id="IPR036890">
    <property type="entry name" value="HATPase_C_sf"/>
</dbReference>
<sequence>MGAGRGTIAAMYPALGAAAVAAVIAATAVVMMRGRRRVVTPEERATYQVLHLATLASEPLRQGLRDETAAAALKHLRTLVGAAGLALADGTGFLAHDGAGGHHREALLAAAQRALSSGRPVLLRPQELTCVRLDCPVRGAVAAPVSKPDGGTAGALVAVTEARPTPGLVRVVLETAHWVGLQLELAELQEERARSARAEVRALRAQISPHFVYNALTAIASFVRTDPEQARELILEFAEFTRYSFRAHGEFTTLAEELRSIDRYLTIERARFGERLQVRLRVAPEVLPVEVPFLCLQPLVENAVRHGLHPKPGVGTIRIIAADAGADCEIIVEDDGVGMDPAVLLDGDGTADGDGGQHVGLGNVDDRLRAVFGDAYGLVVETAPQAGTRVSLRIPKFRGGTVMSEPATGGRPAAGRDGRRA</sequence>
<dbReference type="Pfam" id="PF06580">
    <property type="entry name" value="His_kinase"/>
    <property type="match status" value="1"/>
</dbReference>
<keyword evidence="2" id="KW-0472">Membrane</keyword>
<evidence type="ECO:0000259" key="3">
    <source>
        <dbReference type="SMART" id="SM00387"/>
    </source>
</evidence>
<comment type="caution">
    <text evidence="4">The sequence shown here is derived from an EMBL/GenBank/DDBJ whole genome shotgun (WGS) entry which is preliminary data.</text>
</comment>
<keyword evidence="4" id="KW-0418">Kinase</keyword>
<evidence type="ECO:0000256" key="2">
    <source>
        <dbReference type="SAM" id="Phobius"/>
    </source>
</evidence>
<dbReference type="InterPro" id="IPR003594">
    <property type="entry name" value="HATPase_dom"/>
</dbReference>
<dbReference type="Proteomes" id="UP000619293">
    <property type="component" value="Unassembled WGS sequence"/>
</dbReference>